<dbReference type="RefSeq" id="WP_100760319.1">
    <property type="nucleotide sequence ID" value="NZ_NPDT01000011.1"/>
</dbReference>
<evidence type="ECO:0000313" key="2">
    <source>
        <dbReference type="EMBL" id="PJZ64265.1"/>
    </source>
</evidence>
<evidence type="ECO:0000313" key="3">
    <source>
        <dbReference type="Proteomes" id="UP000231912"/>
    </source>
</evidence>
<gene>
    <name evidence="2" type="ORF">CH371_19335</name>
</gene>
<reference evidence="2 3" key="1">
    <citation type="submission" date="2017-07" db="EMBL/GenBank/DDBJ databases">
        <title>Leptospira spp. isolated from tropical soils.</title>
        <authorList>
            <person name="Thibeaux R."/>
            <person name="Iraola G."/>
            <person name="Ferres I."/>
            <person name="Bierque E."/>
            <person name="Girault D."/>
            <person name="Soupe-Gilbert M.-E."/>
            <person name="Picardeau M."/>
            <person name="Goarant C."/>
        </authorList>
    </citation>
    <scope>NUCLEOTIDE SEQUENCE [LARGE SCALE GENOMIC DNA]</scope>
    <source>
        <strain evidence="2 3">FH2-C-A2</strain>
    </source>
</reference>
<dbReference type="InterPro" id="IPR002575">
    <property type="entry name" value="Aminoglycoside_PTrfase"/>
</dbReference>
<dbReference type="Proteomes" id="UP000231912">
    <property type="component" value="Unassembled WGS sequence"/>
</dbReference>
<dbReference type="AlphaFoldDB" id="A0A2M9Z767"/>
<keyword evidence="2" id="KW-0808">Transferase</keyword>
<protein>
    <submittedName>
        <fullName evidence="2">Phosphotransferase</fullName>
    </submittedName>
</protein>
<dbReference type="Pfam" id="PF01636">
    <property type="entry name" value="APH"/>
    <property type="match status" value="1"/>
</dbReference>
<dbReference type="InterPro" id="IPR011009">
    <property type="entry name" value="Kinase-like_dom_sf"/>
</dbReference>
<dbReference type="Gene3D" id="3.90.1200.10">
    <property type="match status" value="1"/>
</dbReference>
<dbReference type="SUPFAM" id="SSF56112">
    <property type="entry name" value="Protein kinase-like (PK-like)"/>
    <property type="match status" value="1"/>
</dbReference>
<comment type="caution">
    <text evidence="2">The sequence shown here is derived from an EMBL/GenBank/DDBJ whole genome shotgun (WGS) entry which is preliminary data.</text>
</comment>
<proteinExistence type="predicted"/>
<sequence>MGQENIDFAISARTLAIGRSAEILDFENNRIMKLYFGHVPDREIETEYENSKVAFSSGATSMKCYEKIRYGERVGIVFDKIEGISLTKLPDKKPAAFFSLSKILADLHLGLHNKKAEKLKDVRTFAAEMLDLEPLSYLNKEEKDKTRKIILDLPDGNSLLHMDFHPENIIVAEDSFVVIDWMTALKGHPAADVASTQFLFQDAELWPGTPWLKIVFYNLVRKFLLKGYLKHYYSVSSVTPEEVKSWRLPILLLRLGLWNIDSERQSLQKEIRELISLSDRS</sequence>
<feature type="domain" description="Aminoglycoside phosphotransferase" evidence="1">
    <location>
        <begin position="76"/>
        <end position="201"/>
    </location>
</feature>
<accession>A0A2M9Z767</accession>
<evidence type="ECO:0000259" key="1">
    <source>
        <dbReference type="Pfam" id="PF01636"/>
    </source>
</evidence>
<organism evidence="2 3">
    <name type="scientific">Leptospira wolffii</name>
    <dbReference type="NCBI Taxonomy" id="409998"/>
    <lineage>
        <taxon>Bacteria</taxon>
        <taxon>Pseudomonadati</taxon>
        <taxon>Spirochaetota</taxon>
        <taxon>Spirochaetia</taxon>
        <taxon>Leptospirales</taxon>
        <taxon>Leptospiraceae</taxon>
        <taxon>Leptospira</taxon>
    </lineage>
</organism>
<name>A0A2M9Z767_9LEPT</name>
<dbReference type="EMBL" id="NPDT01000011">
    <property type="protein sequence ID" value="PJZ64265.1"/>
    <property type="molecule type" value="Genomic_DNA"/>
</dbReference>
<dbReference type="GO" id="GO:0016740">
    <property type="term" value="F:transferase activity"/>
    <property type="evidence" value="ECO:0007669"/>
    <property type="project" value="UniProtKB-KW"/>
</dbReference>